<dbReference type="PANTHER" id="PTHR34997">
    <property type="entry name" value="AM15"/>
    <property type="match status" value="1"/>
</dbReference>
<dbReference type="Proteomes" id="UP000664132">
    <property type="component" value="Unassembled WGS sequence"/>
</dbReference>
<dbReference type="InterPro" id="IPR052210">
    <property type="entry name" value="LysM1-like"/>
</dbReference>
<proteinExistence type="predicted"/>
<evidence type="ECO:0000313" key="4">
    <source>
        <dbReference type="Proteomes" id="UP000664132"/>
    </source>
</evidence>
<sequence>MVVYSLGLGLGLVFKVSAQSSLYPAVDPSLLASAFNVSLDCLEALNETVSCDADLLRMAGTVDNYLWDKDNITALCTESCLATTATWFSKVRNDCADNYINVKGRLVGPLTIPGRMLDGMNIACLTPDTNVLLLPGVNGSEITSTVTSLTNSSVVVDTSSTDSTDSTNSKREVSGLRSNPDKLRSNHKPSPRQFISSSGLCLIDSYDWIGSDIIRPDCSDSSTEPQCLDPDDVPDENRRIANLYADDLLCSNCFLKMFYLRVASPYLPVLDYSDYLLEQYLDIIDVCQVEMPELIVRMVPIYDYVAGTWDGCPEYNSTTSSAAASCGQVVTIDDLQSLVIPDETANGTIHCDAMSAAYNVTTGDLQVAMDDPTCSPTEDFVSICLPLGCAVMTIPYNTTCASVIEEISTAENPVTITQLLTWNPNMQGLCNLLTNQYICIGAPGGSYIPPYISNTTTSDAGQVRGGGSGSSTGSGSVAGGGRNATVVSIGGTAPSPTQSGITPLCTEYTMASPGDGCYSLTQLWRISEEVFFAWNTILGLDGVVMITSTL</sequence>
<evidence type="ECO:0000256" key="1">
    <source>
        <dbReference type="SAM" id="MobiDB-lite"/>
    </source>
</evidence>
<organism evidence="3 4">
    <name type="scientific">Cadophora malorum</name>
    <dbReference type="NCBI Taxonomy" id="108018"/>
    <lineage>
        <taxon>Eukaryota</taxon>
        <taxon>Fungi</taxon>
        <taxon>Dikarya</taxon>
        <taxon>Ascomycota</taxon>
        <taxon>Pezizomycotina</taxon>
        <taxon>Leotiomycetes</taxon>
        <taxon>Helotiales</taxon>
        <taxon>Ploettnerulaceae</taxon>
        <taxon>Cadophora</taxon>
    </lineage>
</organism>
<reference evidence="3" key="1">
    <citation type="submission" date="2021-02" db="EMBL/GenBank/DDBJ databases">
        <title>Genome sequence Cadophora malorum strain M34.</title>
        <authorList>
            <person name="Stefanovic E."/>
            <person name="Vu D."/>
            <person name="Scully C."/>
            <person name="Dijksterhuis J."/>
            <person name="Roader J."/>
            <person name="Houbraken J."/>
        </authorList>
    </citation>
    <scope>NUCLEOTIDE SEQUENCE</scope>
    <source>
        <strain evidence="3">M34</strain>
    </source>
</reference>
<keyword evidence="2" id="KW-0732">Signal</keyword>
<accession>A0A8H7T3R5</accession>
<feature type="signal peptide" evidence="2">
    <location>
        <begin position="1"/>
        <end position="18"/>
    </location>
</feature>
<dbReference type="GO" id="GO:0008061">
    <property type="term" value="F:chitin binding"/>
    <property type="evidence" value="ECO:0007669"/>
    <property type="project" value="InterPro"/>
</dbReference>
<dbReference type="InterPro" id="IPR036779">
    <property type="entry name" value="LysM_dom_sf"/>
</dbReference>
<feature type="compositionally biased region" description="Low complexity" evidence="1">
    <location>
        <begin position="153"/>
        <end position="167"/>
    </location>
</feature>
<dbReference type="Gene3D" id="3.10.350.10">
    <property type="entry name" value="LysM domain"/>
    <property type="match status" value="1"/>
</dbReference>
<dbReference type="EMBL" id="JAFJYH010000439">
    <property type="protein sequence ID" value="KAG4411797.1"/>
    <property type="molecule type" value="Genomic_DNA"/>
</dbReference>
<gene>
    <name evidence="3" type="ORF">IFR04_015078</name>
</gene>
<evidence type="ECO:0000256" key="2">
    <source>
        <dbReference type="SAM" id="SignalP"/>
    </source>
</evidence>
<dbReference type="AlphaFoldDB" id="A0A8H7T3R5"/>
<keyword evidence="4" id="KW-1185">Reference proteome</keyword>
<feature type="chain" id="PRO_5034740843" description="LysM domain-containing protein" evidence="2">
    <location>
        <begin position="19"/>
        <end position="550"/>
    </location>
</feature>
<evidence type="ECO:0000313" key="3">
    <source>
        <dbReference type="EMBL" id="KAG4411797.1"/>
    </source>
</evidence>
<feature type="compositionally biased region" description="Basic and acidic residues" evidence="1">
    <location>
        <begin position="168"/>
        <end position="184"/>
    </location>
</feature>
<feature type="non-terminal residue" evidence="3">
    <location>
        <position position="550"/>
    </location>
</feature>
<feature type="region of interest" description="Disordered" evidence="1">
    <location>
        <begin position="458"/>
        <end position="479"/>
    </location>
</feature>
<name>A0A8H7T3R5_9HELO</name>
<dbReference type="OrthoDB" id="5985073at2759"/>
<evidence type="ECO:0008006" key="5">
    <source>
        <dbReference type="Google" id="ProtNLM"/>
    </source>
</evidence>
<feature type="compositionally biased region" description="Gly residues" evidence="1">
    <location>
        <begin position="463"/>
        <end position="479"/>
    </location>
</feature>
<dbReference type="PANTHER" id="PTHR34997:SF1">
    <property type="entry name" value="PEPTIDOGLYCAN-BINDING LYSIN DOMAIN"/>
    <property type="match status" value="1"/>
</dbReference>
<feature type="region of interest" description="Disordered" evidence="1">
    <location>
        <begin position="153"/>
        <end position="195"/>
    </location>
</feature>
<protein>
    <recommendedName>
        <fullName evidence="5">LysM domain-containing protein</fullName>
    </recommendedName>
</protein>
<comment type="caution">
    <text evidence="3">The sequence shown here is derived from an EMBL/GenBank/DDBJ whole genome shotgun (WGS) entry which is preliminary data.</text>
</comment>